<dbReference type="InterPro" id="IPR016161">
    <property type="entry name" value="Ald_DH/histidinol_DH"/>
</dbReference>
<dbReference type="InterPro" id="IPR015590">
    <property type="entry name" value="Aldehyde_DH_dom"/>
</dbReference>
<reference evidence="6" key="1">
    <citation type="submission" date="2021-01" db="EMBL/GenBank/DDBJ databases">
        <authorList>
            <person name="Corre E."/>
            <person name="Pelletier E."/>
            <person name="Niang G."/>
            <person name="Scheremetjew M."/>
            <person name="Finn R."/>
            <person name="Kale V."/>
            <person name="Holt S."/>
            <person name="Cochrane G."/>
            <person name="Meng A."/>
            <person name="Brown T."/>
            <person name="Cohen L."/>
        </authorList>
    </citation>
    <scope>NUCLEOTIDE SEQUENCE</scope>
    <source>
        <strain evidence="6">RCC733</strain>
    </source>
</reference>
<proteinExistence type="inferred from homology"/>
<accession>A0A7S2FJL1</accession>
<keyword evidence="2 4" id="KW-0560">Oxidoreductase</keyword>
<dbReference type="InterPro" id="IPR029510">
    <property type="entry name" value="Ald_DH_CS_GLU"/>
</dbReference>
<dbReference type="InterPro" id="IPR016162">
    <property type="entry name" value="Ald_DH_N"/>
</dbReference>
<dbReference type="InterPro" id="IPR016163">
    <property type="entry name" value="Ald_DH_C"/>
</dbReference>
<dbReference type="InterPro" id="IPR016160">
    <property type="entry name" value="Ald_DH_CS_CYS"/>
</dbReference>
<dbReference type="GO" id="GO:0016620">
    <property type="term" value="F:oxidoreductase activity, acting on the aldehyde or oxo group of donors, NAD or NADP as acceptor"/>
    <property type="evidence" value="ECO:0007669"/>
    <property type="project" value="InterPro"/>
</dbReference>
<dbReference type="PROSITE" id="PS00070">
    <property type="entry name" value="ALDEHYDE_DEHYDR_CYS"/>
    <property type="match status" value="1"/>
</dbReference>
<dbReference type="PROSITE" id="PS00687">
    <property type="entry name" value="ALDEHYDE_DEHYDR_GLU"/>
    <property type="match status" value="1"/>
</dbReference>
<evidence type="ECO:0000313" key="6">
    <source>
        <dbReference type="EMBL" id="CAD9396927.1"/>
    </source>
</evidence>
<evidence type="ECO:0000256" key="3">
    <source>
        <dbReference type="PROSITE-ProRule" id="PRU10007"/>
    </source>
</evidence>
<evidence type="ECO:0000256" key="1">
    <source>
        <dbReference type="ARBA" id="ARBA00009986"/>
    </source>
</evidence>
<dbReference type="SUPFAM" id="SSF53720">
    <property type="entry name" value="ALDH-like"/>
    <property type="match status" value="1"/>
</dbReference>
<evidence type="ECO:0000256" key="4">
    <source>
        <dbReference type="RuleBase" id="RU003345"/>
    </source>
</evidence>
<feature type="active site" evidence="3">
    <location>
        <position position="293"/>
    </location>
</feature>
<dbReference type="FunFam" id="3.40.309.10:FF:000001">
    <property type="entry name" value="Mitochondrial aldehyde dehydrogenase 2"/>
    <property type="match status" value="1"/>
</dbReference>
<feature type="domain" description="Aldehyde dehydrogenase" evidence="5">
    <location>
        <begin position="53"/>
        <end position="523"/>
    </location>
</feature>
<dbReference type="Gene3D" id="3.40.309.10">
    <property type="entry name" value="Aldehyde Dehydrogenase, Chain A, domain 2"/>
    <property type="match status" value="1"/>
</dbReference>
<organism evidence="6">
    <name type="scientific">Pycnococcus provasolii</name>
    <dbReference type="NCBI Taxonomy" id="41880"/>
    <lineage>
        <taxon>Eukaryota</taxon>
        <taxon>Viridiplantae</taxon>
        <taxon>Chlorophyta</taxon>
        <taxon>Pseudoscourfieldiophyceae</taxon>
        <taxon>Pseudoscourfieldiales</taxon>
        <taxon>Pycnococcaceae</taxon>
        <taxon>Pycnococcus</taxon>
    </lineage>
</organism>
<gene>
    <name evidence="6" type="ORF">PPRO1471_LOCUS8984</name>
</gene>
<evidence type="ECO:0000256" key="2">
    <source>
        <dbReference type="ARBA" id="ARBA00023002"/>
    </source>
</evidence>
<dbReference type="Gene3D" id="3.40.605.10">
    <property type="entry name" value="Aldehyde Dehydrogenase, Chain A, domain 1"/>
    <property type="match status" value="1"/>
</dbReference>
<dbReference type="PANTHER" id="PTHR11699">
    <property type="entry name" value="ALDEHYDE DEHYDROGENASE-RELATED"/>
    <property type="match status" value="1"/>
</dbReference>
<name>A0A7S2FJL1_9CHLO</name>
<evidence type="ECO:0000259" key="5">
    <source>
        <dbReference type="Pfam" id="PF00171"/>
    </source>
</evidence>
<dbReference type="AlphaFoldDB" id="A0A7S2FJL1"/>
<comment type="similarity">
    <text evidence="1 4">Belongs to the aldehyde dehydrogenase family.</text>
</comment>
<dbReference type="FunFam" id="3.40.605.10:FF:000007">
    <property type="entry name" value="NAD/NADP-dependent betaine aldehyde dehydrogenase"/>
    <property type="match status" value="1"/>
</dbReference>
<protein>
    <recommendedName>
        <fullName evidence="5">Aldehyde dehydrogenase domain-containing protein</fullName>
    </recommendedName>
</protein>
<sequence length="530" mass="57439">MAAMMSMSSIIMRRYVSSSASAAASSSAIYAHREYQPPLLRLPNLGAMIANTWIASSDVMPTINPATEEVIADVTVGRAKEVNAAVEAANEAMKHDAPWRRMGGSGRSRLLSKLADLMEEHAEELAWIDVIDNGKPYGEAFIDGQLCQSVFRYCSGKAQNSHAQLVRPSGPLVTPDTVAYVEREPVGVVGAIAPWNFPLAMATWKLAPALAAGCAVVLKTAPQTPLSANRLAELTIEAGFPPGVVNIMPGDDETGRLLVRHDGVDKISFTGSTEVGKEIKSELAGTFKRLSLELGGKSPLIVTQDANMDRAVDIAQLGLFLNAGQCCCASSRIFVHATRRDEFQDRMKRLAKSRRVVEGWHPDARSIDPHRWPQGPQVDKAQFEKVLGYIESGVRDGANLLCGGKRARDVGYFVEPTIFTDVQDDMAIAREEIFGPVMQIMTYKDDDEVIARANNTVYGLGAGIVTTNEHHARLLAPRIKAGTVWINCYDTFDAALPFGGFKSSGIGRDLGDASLESYQEIKTTVFGAPK</sequence>
<dbReference type="EMBL" id="HBGR01013483">
    <property type="protein sequence ID" value="CAD9396927.1"/>
    <property type="molecule type" value="Transcribed_RNA"/>
</dbReference>
<dbReference type="Pfam" id="PF00171">
    <property type="entry name" value="Aldedh"/>
    <property type="match status" value="1"/>
</dbReference>